<keyword evidence="4" id="KW-1185">Reference proteome</keyword>
<dbReference type="AlphaFoldDB" id="R2V424"/>
<organism evidence="1 3">
    <name type="scientific">Enterococcus gilvus ATCC BAA-350</name>
    <dbReference type="NCBI Taxonomy" id="1158614"/>
    <lineage>
        <taxon>Bacteria</taxon>
        <taxon>Bacillati</taxon>
        <taxon>Bacillota</taxon>
        <taxon>Bacilli</taxon>
        <taxon>Lactobacillales</taxon>
        <taxon>Enterococcaceae</taxon>
        <taxon>Enterococcus</taxon>
    </lineage>
</organism>
<accession>R2V424</accession>
<dbReference type="HOGENOM" id="CLU_2716173_0_0_9"/>
<reference evidence="2 4" key="2">
    <citation type="submission" date="2013-03" db="EMBL/GenBank/DDBJ databases">
        <title>The Genome Sequence of Enterococcus gilvus ATCC BAA-350 (PacBio/Illumina hybrid assembly).</title>
        <authorList>
            <consortium name="The Broad Institute Genomics Platform"/>
            <consortium name="The Broad Institute Genome Sequencing Center for Infectious Disease"/>
            <person name="Earl A."/>
            <person name="Russ C."/>
            <person name="Gilmore M."/>
            <person name="Surin D."/>
            <person name="Walker B."/>
            <person name="Young S."/>
            <person name="Zeng Q."/>
            <person name="Gargeya S."/>
            <person name="Fitzgerald M."/>
            <person name="Haas B."/>
            <person name="Abouelleil A."/>
            <person name="Allen A.W."/>
            <person name="Alvarado L."/>
            <person name="Arachchi H.M."/>
            <person name="Berlin A.M."/>
            <person name="Chapman S.B."/>
            <person name="Gainer-Dewar J."/>
            <person name="Goldberg J."/>
            <person name="Griggs A."/>
            <person name="Gujja S."/>
            <person name="Hansen M."/>
            <person name="Howarth C."/>
            <person name="Imamovic A."/>
            <person name="Ireland A."/>
            <person name="Larimer J."/>
            <person name="McCowan C."/>
            <person name="Murphy C."/>
            <person name="Pearson M."/>
            <person name="Poon T.W."/>
            <person name="Priest M."/>
            <person name="Roberts A."/>
            <person name="Saif S."/>
            <person name="Shea T."/>
            <person name="Sisk P."/>
            <person name="Sykes S."/>
            <person name="Wortman J."/>
            <person name="Nusbaum C."/>
            <person name="Birren B."/>
        </authorList>
    </citation>
    <scope>NUCLEOTIDE SEQUENCE [LARGE SCALE GENOMIC DNA]</scope>
    <source>
        <strain evidence="2 4">ATCC BAA-350</strain>
    </source>
</reference>
<evidence type="ECO:0000313" key="1">
    <source>
        <dbReference type="EMBL" id="EOI52501.1"/>
    </source>
</evidence>
<comment type="caution">
    <text evidence="1">The sequence shown here is derived from an EMBL/GenBank/DDBJ whole genome shotgun (WGS) entry which is preliminary data.</text>
</comment>
<dbReference type="Proteomes" id="UP000013750">
    <property type="component" value="Unassembled WGS sequence"/>
</dbReference>
<reference evidence="1 3" key="1">
    <citation type="submission" date="2013-02" db="EMBL/GenBank/DDBJ databases">
        <title>The Genome Sequence of Enterococcus gilvus ATCC BAA-350.</title>
        <authorList>
            <consortium name="The Broad Institute Genome Sequencing Platform"/>
            <consortium name="The Broad Institute Genome Sequencing Center for Infectious Disease"/>
            <person name="Earl A.M."/>
            <person name="Gilmore M.S."/>
            <person name="Lebreton F."/>
            <person name="Walker B."/>
            <person name="Young S.K."/>
            <person name="Zeng Q."/>
            <person name="Gargeya S."/>
            <person name="Fitzgerald M."/>
            <person name="Haas B."/>
            <person name="Abouelleil A."/>
            <person name="Alvarado L."/>
            <person name="Arachchi H.M."/>
            <person name="Berlin A.M."/>
            <person name="Chapman S.B."/>
            <person name="Dewar J."/>
            <person name="Goldberg J."/>
            <person name="Griggs A."/>
            <person name="Gujja S."/>
            <person name="Hansen M."/>
            <person name="Howarth C."/>
            <person name="Imamovic A."/>
            <person name="Larimer J."/>
            <person name="McCowan C."/>
            <person name="Murphy C."/>
            <person name="Neiman D."/>
            <person name="Pearson M."/>
            <person name="Priest M."/>
            <person name="Roberts A."/>
            <person name="Saif S."/>
            <person name="Shea T."/>
            <person name="Sisk P."/>
            <person name="Sykes S."/>
            <person name="Wortman J."/>
            <person name="Nusbaum C."/>
            <person name="Birren B."/>
        </authorList>
    </citation>
    <scope>NUCLEOTIDE SEQUENCE [LARGE SCALE GENOMIC DNA]</scope>
    <source>
        <strain evidence="1 3">ATCC BAA-350</strain>
    </source>
</reference>
<evidence type="ECO:0000313" key="4">
    <source>
        <dbReference type="Proteomes" id="UP000014160"/>
    </source>
</evidence>
<dbReference type="EMBL" id="AJDQ01000022">
    <property type="protein sequence ID" value="EOI52501.1"/>
    <property type="molecule type" value="Genomic_DNA"/>
</dbReference>
<protein>
    <submittedName>
        <fullName evidence="1">Uncharacterized protein</fullName>
    </submittedName>
</protein>
<evidence type="ECO:0000313" key="3">
    <source>
        <dbReference type="Proteomes" id="UP000013750"/>
    </source>
</evidence>
<dbReference type="EMBL" id="ASWH01000005">
    <property type="protein sequence ID" value="EOW77160.1"/>
    <property type="molecule type" value="Genomic_DNA"/>
</dbReference>
<gene>
    <name evidence="2" type="ORF">I592_04136</name>
    <name evidence="1" type="ORF">UKC_04076</name>
</gene>
<evidence type="ECO:0000313" key="2">
    <source>
        <dbReference type="EMBL" id="EOW77160.1"/>
    </source>
</evidence>
<name>R2V424_9ENTE</name>
<sequence length="72" mass="8935">MNEVRELVAFMRSGKRKEILLEEYLFLRRKQKKWNKKREYRLLNQLEKSEVLSVGYQKRDDEIKKNLILHNN</sequence>
<dbReference type="Proteomes" id="UP000014160">
    <property type="component" value="Unassembled WGS sequence"/>
</dbReference>
<proteinExistence type="predicted"/>
<dbReference type="PATRIC" id="fig|1158614.3.peg.4061"/>